<gene>
    <name evidence="1" type="ORF">MLD38_023029</name>
</gene>
<name>A0ACB9QN11_9MYRT</name>
<dbReference type="Proteomes" id="UP001057402">
    <property type="component" value="Chromosome 6"/>
</dbReference>
<evidence type="ECO:0000313" key="1">
    <source>
        <dbReference type="EMBL" id="KAI4367272.1"/>
    </source>
</evidence>
<protein>
    <submittedName>
        <fullName evidence="1">Uncharacterized protein</fullName>
    </submittedName>
</protein>
<reference evidence="2" key="1">
    <citation type="journal article" date="2023" name="Front. Plant Sci.">
        <title>Chromosomal-level genome assembly of Melastoma candidum provides insights into trichome evolution.</title>
        <authorList>
            <person name="Zhong Y."/>
            <person name="Wu W."/>
            <person name="Sun C."/>
            <person name="Zou P."/>
            <person name="Liu Y."/>
            <person name="Dai S."/>
            <person name="Zhou R."/>
        </authorList>
    </citation>
    <scope>NUCLEOTIDE SEQUENCE [LARGE SCALE GENOMIC DNA]</scope>
</reference>
<sequence>MGAACCVAARDRTIPVVSSGDHRSWNSRHSPTWSFRWENRGRVAGEDAPVGWSPNGTNCYHSGMDPKLETTYTSEHGSSLDGNQRRTWPKAPCSNCTVGHVGNSGSDTSISRAMSTDTASQQVESRESLSHVFPSSAKLSVSSTPSSSSPSTPSSQAHLQHASSIPSKRSNHSQKLLQLLPSNTNPAGSSLGSEAKGTSPDGICKSSSHISASTCGGVQACGFCLKSLTERSSWSGQKIIANSELPVVAVLICGHVYHADCLEAMTSGIDKYDPACPVCTLGERQTLEISEKALVIENESSVKRERRSRNQGVNSEASCDLTRLRISGSKGSSSASRSPSARPFFGRHFSFGSRGSRTLTEVHPNQRRRLFWTMSSKE</sequence>
<keyword evidence="2" id="KW-1185">Reference proteome</keyword>
<dbReference type="EMBL" id="CM042885">
    <property type="protein sequence ID" value="KAI4367272.1"/>
    <property type="molecule type" value="Genomic_DNA"/>
</dbReference>
<proteinExistence type="predicted"/>
<comment type="caution">
    <text evidence="1">The sequence shown here is derived from an EMBL/GenBank/DDBJ whole genome shotgun (WGS) entry which is preliminary data.</text>
</comment>
<evidence type="ECO:0000313" key="2">
    <source>
        <dbReference type="Proteomes" id="UP001057402"/>
    </source>
</evidence>
<organism evidence="1 2">
    <name type="scientific">Melastoma candidum</name>
    <dbReference type="NCBI Taxonomy" id="119954"/>
    <lineage>
        <taxon>Eukaryota</taxon>
        <taxon>Viridiplantae</taxon>
        <taxon>Streptophyta</taxon>
        <taxon>Embryophyta</taxon>
        <taxon>Tracheophyta</taxon>
        <taxon>Spermatophyta</taxon>
        <taxon>Magnoliopsida</taxon>
        <taxon>eudicotyledons</taxon>
        <taxon>Gunneridae</taxon>
        <taxon>Pentapetalae</taxon>
        <taxon>rosids</taxon>
        <taxon>malvids</taxon>
        <taxon>Myrtales</taxon>
        <taxon>Melastomataceae</taxon>
        <taxon>Melastomatoideae</taxon>
        <taxon>Melastomateae</taxon>
        <taxon>Melastoma</taxon>
    </lineage>
</organism>
<accession>A0ACB9QN11</accession>